<feature type="transmembrane region" description="Helical" evidence="1">
    <location>
        <begin position="6"/>
        <end position="25"/>
    </location>
</feature>
<name>A0A8J4QMF1_9ROSI</name>
<keyword evidence="1" id="KW-0472">Membrane</keyword>
<feature type="transmembrane region" description="Helical" evidence="1">
    <location>
        <begin position="45"/>
        <end position="67"/>
    </location>
</feature>
<proteinExistence type="predicted"/>
<feature type="non-terminal residue" evidence="2">
    <location>
        <position position="1"/>
    </location>
</feature>
<dbReference type="AlphaFoldDB" id="A0A8J4QMF1"/>
<evidence type="ECO:0000313" key="3">
    <source>
        <dbReference type="Proteomes" id="UP000737018"/>
    </source>
</evidence>
<evidence type="ECO:0000313" key="2">
    <source>
        <dbReference type="EMBL" id="KAF3954846.1"/>
    </source>
</evidence>
<sequence length="72" mass="8244">AAFSSLRIWLLMGKCSLVPQFLLLLSCEDQSRIKFDGSGTFHFRVAWCCGLEVLSLLQILVFFTNFYSQSYP</sequence>
<evidence type="ECO:0000256" key="1">
    <source>
        <dbReference type="SAM" id="Phobius"/>
    </source>
</evidence>
<organism evidence="2 3">
    <name type="scientific">Castanea mollissima</name>
    <name type="common">Chinese chestnut</name>
    <dbReference type="NCBI Taxonomy" id="60419"/>
    <lineage>
        <taxon>Eukaryota</taxon>
        <taxon>Viridiplantae</taxon>
        <taxon>Streptophyta</taxon>
        <taxon>Embryophyta</taxon>
        <taxon>Tracheophyta</taxon>
        <taxon>Spermatophyta</taxon>
        <taxon>Magnoliopsida</taxon>
        <taxon>eudicotyledons</taxon>
        <taxon>Gunneridae</taxon>
        <taxon>Pentapetalae</taxon>
        <taxon>rosids</taxon>
        <taxon>fabids</taxon>
        <taxon>Fagales</taxon>
        <taxon>Fagaceae</taxon>
        <taxon>Castanea</taxon>
    </lineage>
</organism>
<accession>A0A8J4QMF1</accession>
<gene>
    <name evidence="2" type="ORF">CMV_019863</name>
</gene>
<dbReference type="Proteomes" id="UP000737018">
    <property type="component" value="Unassembled WGS sequence"/>
</dbReference>
<keyword evidence="3" id="KW-1185">Reference proteome</keyword>
<reference evidence="2" key="1">
    <citation type="submission" date="2020-03" db="EMBL/GenBank/DDBJ databases">
        <title>Castanea mollissima Vanexum genome sequencing.</title>
        <authorList>
            <person name="Staton M."/>
        </authorList>
    </citation>
    <scope>NUCLEOTIDE SEQUENCE</scope>
    <source>
        <tissue evidence="2">Leaf</tissue>
    </source>
</reference>
<keyword evidence="1" id="KW-0812">Transmembrane</keyword>
<dbReference type="EMBL" id="JRKL02003566">
    <property type="protein sequence ID" value="KAF3954846.1"/>
    <property type="molecule type" value="Genomic_DNA"/>
</dbReference>
<protein>
    <submittedName>
        <fullName evidence="2">Uncharacterized protein</fullName>
    </submittedName>
</protein>
<keyword evidence="1" id="KW-1133">Transmembrane helix</keyword>
<comment type="caution">
    <text evidence="2">The sequence shown here is derived from an EMBL/GenBank/DDBJ whole genome shotgun (WGS) entry which is preliminary data.</text>
</comment>